<gene>
    <name evidence="1" type="ORF">ERS013165_03512</name>
</gene>
<evidence type="ECO:0000313" key="2">
    <source>
        <dbReference type="Proteomes" id="UP000044806"/>
    </source>
</evidence>
<accession>A0A0E4GIM5</accession>
<reference evidence="1 2" key="1">
    <citation type="submission" date="2015-07" db="EMBL/GenBank/DDBJ databases">
        <authorList>
            <consortium name="Pathogen Informatics"/>
        </authorList>
    </citation>
    <scope>NUCLEOTIDE SEQUENCE [LARGE SCALE GENOMIC DNA]</scope>
    <source>
        <strain evidence="1 2">A51</strain>
    </source>
</reference>
<proteinExistence type="predicted"/>
<evidence type="ECO:0000313" key="1">
    <source>
        <dbReference type="EMBL" id="CSB13456.1"/>
    </source>
</evidence>
<dbReference type="EMBL" id="CWOW01000028">
    <property type="protein sequence ID" value="CSB13456.1"/>
    <property type="molecule type" value="Genomic_DNA"/>
</dbReference>
<protein>
    <submittedName>
        <fullName evidence="1">Uncharacterized protein</fullName>
    </submittedName>
</protein>
<sequence>MKHHLSESFIARQLNNIAPMYQIFSFQAAESVPADYGFRLLWRLH</sequence>
<name>A0A0E4GIM5_VIBCL</name>
<dbReference type="Proteomes" id="UP000044806">
    <property type="component" value="Unassembled WGS sequence"/>
</dbReference>
<dbReference type="AlphaFoldDB" id="A0A0E4GIM5"/>
<organism evidence="1 2">
    <name type="scientific">Vibrio cholerae</name>
    <dbReference type="NCBI Taxonomy" id="666"/>
    <lineage>
        <taxon>Bacteria</taxon>
        <taxon>Pseudomonadati</taxon>
        <taxon>Pseudomonadota</taxon>
        <taxon>Gammaproteobacteria</taxon>
        <taxon>Vibrionales</taxon>
        <taxon>Vibrionaceae</taxon>
        <taxon>Vibrio</taxon>
    </lineage>
</organism>